<feature type="compositionally biased region" description="Polar residues" evidence="6">
    <location>
        <begin position="190"/>
        <end position="199"/>
    </location>
</feature>
<dbReference type="InterPro" id="IPR033010">
    <property type="entry name" value="Cdc20/Fizzy"/>
</dbReference>
<evidence type="ECO:0000256" key="2">
    <source>
        <dbReference type="ARBA" id="ARBA00022574"/>
    </source>
</evidence>
<accession>A0A2N1JBC0</accession>
<dbReference type="SUPFAM" id="SSF50978">
    <property type="entry name" value="WD40 repeat-like"/>
    <property type="match status" value="1"/>
</dbReference>
<feature type="compositionally biased region" description="Polar residues" evidence="6">
    <location>
        <begin position="12"/>
        <end position="38"/>
    </location>
</feature>
<dbReference type="GO" id="GO:1905786">
    <property type="term" value="P:positive regulation of anaphase-promoting complex-dependent catabolic process"/>
    <property type="evidence" value="ECO:0007669"/>
    <property type="project" value="TreeGrafter"/>
</dbReference>
<dbReference type="PANTHER" id="PTHR19918">
    <property type="entry name" value="CELL DIVISION CYCLE 20 CDC20 FIZZY -RELATED"/>
    <property type="match status" value="1"/>
</dbReference>
<evidence type="ECO:0000256" key="4">
    <source>
        <dbReference type="ARBA" id="ARBA00023306"/>
    </source>
</evidence>
<dbReference type="InterPro" id="IPR001680">
    <property type="entry name" value="WD40_rpt"/>
</dbReference>
<evidence type="ECO:0000313" key="8">
    <source>
        <dbReference type="EMBL" id="PKI83812.1"/>
    </source>
</evidence>
<dbReference type="Gene3D" id="2.130.10.10">
    <property type="entry name" value="YVTN repeat-like/Quinoprotein amine dehydrogenase"/>
    <property type="match status" value="1"/>
</dbReference>
<dbReference type="CDD" id="cd00200">
    <property type="entry name" value="WD40"/>
    <property type="match status" value="1"/>
</dbReference>
<dbReference type="SMART" id="SM00320">
    <property type="entry name" value="WD40"/>
    <property type="match status" value="7"/>
</dbReference>
<feature type="repeat" description="WD" evidence="5">
    <location>
        <begin position="499"/>
        <end position="543"/>
    </location>
</feature>
<dbReference type="GO" id="GO:0010997">
    <property type="term" value="F:anaphase-promoting complex binding"/>
    <property type="evidence" value="ECO:0007669"/>
    <property type="project" value="InterPro"/>
</dbReference>
<name>A0A2N1JBC0_9BASI</name>
<evidence type="ECO:0000256" key="1">
    <source>
        <dbReference type="ARBA" id="ARBA00006445"/>
    </source>
</evidence>
<dbReference type="PROSITE" id="PS50294">
    <property type="entry name" value="WD_REPEATS_REGION"/>
    <property type="match status" value="2"/>
</dbReference>
<protein>
    <submittedName>
        <fullName evidence="8">Cdh1p</fullName>
    </submittedName>
</protein>
<sequence length="648" mass="70468">MYHSEFARRLRSQSNAGVRQSASTSGLSNSQCAGSSSADPLYDATSPGLPRAQTYDVDLTASRHSTRATQQAPLTPRKAKSKNSFLHGDRFIPSRDGSDLQAAFQLMSEDALTPGGRNKRKIVPDMDAQTEEANETYSMLLSSELFGSDAALCSSPSANMGIVSPSRSGTPTMIHSPTSASWSARGADSSLPTTPSKKNLLSFRSPTPSTTPSRSRDRRLHGSQMTPSSSGRLHESTSLDGLDECSTQLFARGATRSSIDAGLFGGLSVGGAGSPPGPQTSLLSTSEQIDSPAHTAYSTSPVKPESQRILLQSRKPARAISKVPYKVLDAPELADDFYLNLVDWSSQDLLSVGLGRCVYLWSAKNSGVSRLCQMPSMHDSITSVNFAERGNHLAIGTHSGVVQIWDTEKEKLLRTMMGHTARVGSLAWNNHVLTTGSRDRTIYHRDVRVPDHHVKTLRAHRQEVCGLKWNLTRELLASGGNDNKLFVWDGLRETPLHRFTEHTAAVKAIAWSPHQQGLLASGGGTADMKIRFWNTQTGALLNTMDTGSQVCNLAWNKSSNEIISTHGYSSGHIHNQVQLWRYPSLTQTATLTGHSMRVLYLAMSPNGKTIVTGAGDETLRFWDLNTPSCDTAHRRDDKAVHSSFVKLR</sequence>
<dbReference type="AlphaFoldDB" id="A0A2N1JBC0"/>
<dbReference type="EMBL" id="KZ454990">
    <property type="protein sequence ID" value="PKI83812.1"/>
    <property type="molecule type" value="Genomic_DNA"/>
</dbReference>
<evidence type="ECO:0000256" key="6">
    <source>
        <dbReference type="SAM" id="MobiDB-lite"/>
    </source>
</evidence>
<dbReference type="PANTHER" id="PTHR19918:SF1">
    <property type="entry name" value="FIZZY-RELATED PROTEIN HOMOLOG"/>
    <property type="match status" value="1"/>
</dbReference>
<evidence type="ECO:0000313" key="9">
    <source>
        <dbReference type="Proteomes" id="UP000232875"/>
    </source>
</evidence>
<feature type="region of interest" description="Disordered" evidence="6">
    <location>
        <begin position="270"/>
        <end position="306"/>
    </location>
</feature>
<evidence type="ECO:0000256" key="5">
    <source>
        <dbReference type="PROSITE-ProRule" id="PRU00221"/>
    </source>
</evidence>
<keyword evidence="2 5" id="KW-0853">WD repeat</keyword>
<keyword evidence="4" id="KW-0131">Cell cycle</keyword>
<feature type="compositionally biased region" description="Polar residues" evidence="6">
    <location>
        <begin position="165"/>
        <end position="182"/>
    </location>
</feature>
<dbReference type="InterPro" id="IPR036322">
    <property type="entry name" value="WD40_repeat_dom_sf"/>
</dbReference>
<dbReference type="GO" id="GO:0031145">
    <property type="term" value="P:anaphase-promoting complex-dependent catabolic process"/>
    <property type="evidence" value="ECO:0007669"/>
    <property type="project" value="TreeGrafter"/>
</dbReference>
<organism evidence="8 9">
    <name type="scientific">Malassezia vespertilionis</name>
    <dbReference type="NCBI Taxonomy" id="2020962"/>
    <lineage>
        <taxon>Eukaryota</taxon>
        <taxon>Fungi</taxon>
        <taxon>Dikarya</taxon>
        <taxon>Basidiomycota</taxon>
        <taxon>Ustilaginomycotina</taxon>
        <taxon>Malasseziomycetes</taxon>
        <taxon>Malasseziales</taxon>
        <taxon>Malasseziaceae</taxon>
        <taxon>Malassezia</taxon>
    </lineage>
</organism>
<evidence type="ECO:0000259" key="7">
    <source>
        <dbReference type="Pfam" id="PF24807"/>
    </source>
</evidence>
<evidence type="ECO:0000256" key="3">
    <source>
        <dbReference type="ARBA" id="ARBA00022737"/>
    </source>
</evidence>
<gene>
    <name evidence="8" type="primary">CDH1</name>
    <name evidence="8" type="ORF">MVES_002282</name>
</gene>
<feature type="repeat" description="WD" evidence="5">
    <location>
        <begin position="457"/>
        <end position="489"/>
    </location>
</feature>
<keyword evidence="9" id="KW-1185">Reference proteome</keyword>
<dbReference type="STRING" id="2020962.A0A2N1JBC0"/>
<dbReference type="GO" id="GO:1990757">
    <property type="term" value="F:ubiquitin ligase activator activity"/>
    <property type="evidence" value="ECO:0007669"/>
    <property type="project" value="TreeGrafter"/>
</dbReference>
<reference evidence="8 9" key="1">
    <citation type="submission" date="2017-10" db="EMBL/GenBank/DDBJ databases">
        <title>A novel species of cold-tolerant Malassezia isolated from bats.</title>
        <authorList>
            <person name="Lorch J.M."/>
            <person name="Palmer J.M."/>
            <person name="Vanderwolf K.J."/>
            <person name="Schmidt K.Z."/>
            <person name="Verant M.L."/>
            <person name="Weller T.J."/>
            <person name="Blehert D.S."/>
        </authorList>
    </citation>
    <scope>NUCLEOTIDE SEQUENCE [LARGE SCALE GENOMIC DNA]</scope>
    <source>
        <strain evidence="8 9">NWHC:44797-103</strain>
    </source>
</reference>
<keyword evidence="3" id="KW-0677">Repeat</keyword>
<proteinExistence type="inferred from homology"/>
<dbReference type="InterPro" id="IPR056150">
    <property type="entry name" value="WD40_CDC20-Fz"/>
</dbReference>
<feature type="compositionally biased region" description="Low complexity" evidence="6">
    <location>
        <begin position="200"/>
        <end position="213"/>
    </location>
</feature>
<dbReference type="InterPro" id="IPR019775">
    <property type="entry name" value="WD40_repeat_CS"/>
</dbReference>
<dbReference type="OrthoDB" id="10263272at2759"/>
<dbReference type="GO" id="GO:0005680">
    <property type="term" value="C:anaphase-promoting complex"/>
    <property type="evidence" value="ECO:0007669"/>
    <property type="project" value="TreeGrafter"/>
</dbReference>
<feature type="domain" description="CDC20/Fizzy WD40" evidence="7">
    <location>
        <begin position="328"/>
        <end position="622"/>
    </location>
</feature>
<feature type="region of interest" description="Disordered" evidence="6">
    <location>
        <begin position="163"/>
        <end position="238"/>
    </location>
</feature>
<feature type="compositionally biased region" description="Polar residues" evidence="6">
    <location>
        <begin position="279"/>
        <end position="289"/>
    </location>
</feature>
<dbReference type="Proteomes" id="UP000232875">
    <property type="component" value="Unassembled WGS sequence"/>
</dbReference>
<comment type="similarity">
    <text evidence="1">Belongs to the WD repeat CDC20/Fizzy family.</text>
</comment>
<dbReference type="PROSITE" id="PS50082">
    <property type="entry name" value="WD_REPEATS_2"/>
    <property type="match status" value="4"/>
</dbReference>
<dbReference type="InterPro" id="IPR015943">
    <property type="entry name" value="WD40/YVTN_repeat-like_dom_sf"/>
</dbReference>
<dbReference type="PROSITE" id="PS00678">
    <property type="entry name" value="WD_REPEATS_1"/>
    <property type="match status" value="2"/>
</dbReference>
<dbReference type="Pfam" id="PF24807">
    <property type="entry name" value="WD40_CDC20-Fz"/>
    <property type="match status" value="1"/>
</dbReference>
<feature type="repeat" description="WD" evidence="5">
    <location>
        <begin position="374"/>
        <end position="415"/>
    </location>
</feature>
<feature type="repeat" description="WD" evidence="5">
    <location>
        <begin position="591"/>
        <end position="632"/>
    </location>
</feature>
<feature type="region of interest" description="Disordered" evidence="6">
    <location>
        <begin position="1"/>
        <end position="84"/>
    </location>
</feature>